<evidence type="ECO:0000313" key="1">
    <source>
        <dbReference type="EMBL" id="CAA3015556.1"/>
    </source>
</evidence>
<comment type="caution">
    <text evidence="1">The sequence shown here is derived from an EMBL/GenBank/DDBJ whole genome shotgun (WGS) entry which is preliminary data.</text>
</comment>
<proteinExistence type="predicted"/>
<sequence length="128" mass="13782">MQTRHYEGVLLEAVSLDVFLKIISRIATELAEVRHLPCTLFHAAPHNHDLIRPLLHFLSFLNHKMLGNWRGPWVFIVGLAMPCCSSMATEQLHLVRRSSAVARISSGASAGGGAVVAAGSVRSAASGD</sequence>
<dbReference type="EMBL" id="CACTIH010007558">
    <property type="protein sequence ID" value="CAA3015556.1"/>
    <property type="molecule type" value="Genomic_DNA"/>
</dbReference>
<name>A0A8S0UCD3_OLEEU</name>
<reference evidence="1 2" key="1">
    <citation type="submission" date="2019-12" db="EMBL/GenBank/DDBJ databases">
        <authorList>
            <person name="Alioto T."/>
            <person name="Alioto T."/>
            <person name="Gomez Garrido J."/>
        </authorList>
    </citation>
    <scope>NUCLEOTIDE SEQUENCE [LARGE SCALE GENOMIC DNA]</scope>
</reference>
<keyword evidence="2" id="KW-1185">Reference proteome</keyword>
<gene>
    <name evidence="1" type="ORF">OLEA9_A038905</name>
</gene>
<dbReference type="Gramene" id="OE9A038905T1">
    <property type="protein sequence ID" value="OE9A038905C1"/>
    <property type="gene ID" value="OE9A038905"/>
</dbReference>
<protein>
    <submittedName>
        <fullName evidence="1">Uncharacterized protein</fullName>
    </submittedName>
</protein>
<organism evidence="1 2">
    <name type="scientific">Olea europaea subsp. europaea</name>
    <dbReference type="NCBI Taxonomy" id="158383"/>
    <lineage>
        <taxon>Eukaryota</taxon>
        <taxon>Viridiplantae</taxon>
        <taxon>Streptophyta</taxon>
        <taxon>Embryophyta</taxon>
        <taxon>Tracheophyta</taxon>
        <taxon>Spermatophyta</taxon>
        <taxon>Magnoliopsida</taxon>
        <taxon>eudicotyledons</taxon>
        <taxon>Gunneridae</taxon>
        <taxon>Pentapetalae</taxon>
        <taxon>asterids</taxon>
        <taxon>lamiids</taxon>
        <taxon>Lamiales</taxon>
        <taxon>Oleaceae</taxon>
        <taxon>Oleeae</taxon>
        <taxon>Olea</taxon>
    </lineage>
</organism>
<accession>A0A8S0UCD3</accession>
<dbReference type="Proteomes" id="UP000594638">
    <property type="component" value="Unassembled WGS sequence"/>
</dbReference>
<evidence type="ECO:0000313" key="2">
    <source>
        <dbReference type="Proteomes" id="UP000594638"/>
    </source>
</evidence>
<dbReference type="AlphaFoldDB" id="A0A8S0UCD3"/>